<proteinExistence type="predicted"/>
<dbReference type="EMBL" id="FOCX01000076">
    <property type="protein sequence ID" value="SEP30975.1"/>
    <property type="molecule type" value="Genomic_DNA"/>
</dbReference>
<feature type="region of interest" description="Disordered" evidence="1">
    <location>
        <begin position="107"/>
        <end position="138"/>
    </location>
</feature>
<reference evidence="3" key="1">
    <citation type="submission" date="2016-10" db="EMBL/GenBank/DDBJ databases">
        <authorList>
            <person name="Varghese N."/>
            <person name="Submissions S."/>
        </authorList>
    </citation>
    <scope>NUCLEOTIDE SEQUENCE [LARGE SCALE GENOMIC DNA]</scope>
    <source>
        <strain evidence="3">IBRC-M 10043</strain>
    </source>
</reference>
<evidence type="ECO:0000313" key="2">
    <source>
        <dbReference type="EMBL" id="SEP30975.1"/>
    </source>
</evidence>
<organism evidence="2 3">
    <name type="scientific">Halorientalis persicus</name>
    <dbReference type="NCBI Taxonomy" id="1367881"/>
    <lineage>
        <taxon>Archaea</taxon>
        <taxon>Methanobacteriati</taxon>
        <taxon>Methanobacteriota</taxon>
        <taxon>Stenosarchaea group</taxon>
        <taxon>Halobacteria</taxon>
        <taxon>Halobacteriales</taxon>
        <taxon>Haloarculaceae</taxon>
        <taxon>Halorientalis</taxon>
    </lineage>
</organism>
<feature type="compositionally biased region" description="Polar residues" evidence="1">
    <location>
        <begin position="118"/>
        <end position="138"/>
    </location>
</feature>
<name>A0A1H8WTI0_9EURY</name>
<keyword evidence="3" id="KW-1185">Reference proteome</keyword>
<accession>A0A1H8WTI0</accession>
<dbReference type="Proteomes" id="UP000198775">
    <property type="component" value="Unassembled WGS sequence"/>
</dbReference>
<evidence type="ECO:0000313" key="3">
    <source>
        <dbReference type="Proteomes" id="UP000198775"/>
    </source>
</evidence>
<gene>
    <name evidence="2" type="ORF">SAMN05216388_10763</name>
</gene>
<sequence>MKARSHQNGKRTMNTESPAEESADTSETQVGQVGRDRTPVSMPSRDGRVATVPYRDGWEIVVGYRWAVYALITPEREIVVFRGWKTFSEDTRGSITALEAVASQSLPGAPAIDLGPTSPENPSDPDASSSPLVQRTASSALPEIVPEAWIKSVV</sequence>
<protein>
    <submittedName>
        <fullName evidence="2">Uncharacterized protein</fullName>
    </submittedName>
</protein>
<dbReference type="AlphaFoldDB" id="A0A1H8WTI0"/>
<evidence type="ECO:0000256" key="1">
    <source>
        <dbReference type="SAM" id="MobiDB-lite"/>
    </source>
</evidence>
<feature type="region of interest" description="Disordered" evidence="1">
    <location>
        <begin position="1"/>
        <end position="49"/>
    </location>
</feature>